<accession>A0ABU2GYZ1</accession>
<dbReference type="EMBL" id="JAVLUS010000030">
    <property type="protein sequence ID" value="MDS1116641.1"/>
    <property type="molecule type" value="Genomic_DNA"/>
</dbReference>
<proteinExistence type="predicted"/>
<comment type="caution">
    <text evidence="1">The sequence shown here is derived from an EMBL/GenBank/DDBJ whole genome shotgun (WGS) entry which is preliminary data.</text>
</comment>
<reference evidence="1 2" key="1">
    <citation type="submission" date="2023-08" db="EMBL/GenBank/DDBJ databases">
        <title>Bioegradation of LLDPE and BLDPE plastic by marine bacteria from coast plastic debris.</title>
        <authorList>
            <person name="Rong Z."/>
        </authorList>
    </citation>
    <scope>NUCLEOTIDE SEQUENCE [LARGE SCALE GENOMIC DNA]</scope>
    <source>
        <strain evidence="1 2">Z-2</strain>
    </source>
</reference>
<dbReference type="RefSeq" id="WP_310952382.1">
    <property type="nucleotide sequence ID" value="NZ_JAVLUS010000030.1"/>
</dbReference>
<dbReference type="Proteomes" id="UP001265083">
    <property type="component" value="Unassembled WGS sequence"/>
</dbReference>
<gene>
    <name evidence="1" type="ORF">RD149_23110</name>
</gene>
<sequence length="1134" mass="125664">MSSYLANQASDEEFRIREALKNVSLFFELNFDEDELRRAQELFGRLVAREIGVGTQMTLIKRYPALTLTTLIGHAGLSYEQGRYWESFWDDLGLDRDPEFENELRRSFFDLLRKFRLREFPDFSGRTYVMAMAMHAGIPVHCLSDLVDVIEDHIQQGRDASGAAVVEWLTEPGMDHRLGRLDVPVRNFLGLGGETAVSILDRVIEFLVFTLEKPDVWNDLELETATTGLPTLILNGLIERIRDRPFLADVDERTASRALRRQSGPVVAYSVDDDEVEVHVPYPASDGDLPWKVTFSGVTREIFAERGWGSEDGEHPLTPVSITSPSREVTMRHDASEASYRVALFDSADPLLLFTPEGRFIPRHSTLPRGLVLAMHPKDAAVLDAVTRSELRAVDDVRVPSGWTGWRVHTLNLSNHSSILVVRTGQDGSVRGVRSVGSPSFVLGKALPGLFTPAGLSVYADLPTVDLPPHVGSEPVTWQVKTRRVGDHEWLTDCDWQSDTEETELDPFDGVEEALLGQYEIVVSGDRGPDQRLVLFIAEGLTIDYEVPFRRPVESGLTPTICLIGSQFDLPVDTEVLEFGPNDRENDIRVGTAGHGFKLVVRPPHFEFRIDTVGSPAQWRSSPLALSPADLEQHSIIAVRVPEASRVVFALLDQQAETLQSEVQERRSNDVFQVASRRFVDTARGAEVTRLVAIVETPDGIVDEITLADIRPARLCSAISLDGQDLVFNDLADIQDLGVWVWAATAPWKPVQRLVISRGRALLSDSLRDAGDLIAQVFVDDPFAVISRPRQPSSDAMRVRQPGWVRDSDQVLDELAQYLAGEGKAPLVAEAAAGAWAALALLRWDRSDSKSQHLRGGLVRILGRNPRFALEALGNSVVSQDEMMGLLIRTHLVDYPFSASFTLNDMHPNPWIGCMIEIADLPALREKASTVATERAETLGYLRAQGGVDLMALLQSGKMVRPGAGVFSRGDLPLLQKSVEEVSQIYEDLRLVPGPLLDADTRTSAAFEVFRRRHEWTADPISRELPSHVTKAVAAVKDVSPALYDVIASRDEGLDGVDTFEHPWMMLPAQSLTLAAVARLESRGEFEYPPMTADMRNAWAVLADYFPEMVAGDLLIAEALTAHLTYGDLIGEGE</sequence>
<organism evidence="1 2">
    <name type="scientific">Gordonia westfalica</name>
    <dbReference type="NCBI Taxonomy" id="158898"/>
    <lineage>
        <taxon>Bacteria</taxon>
        <taxon>Bacillati</taxon>
        <taxon>Actinomycetota</taxon>
        <taxon>Actinomycetes</taxon>
        <taxon>Mycobacteriales</taxon>
        <taxon>Gordoniaceae</taxon>
        <taxon>Gordonia</taxon>
    </lineage>
</organism>
<name>A0ABU2GYZ1_9ACTN</name>
<evidence type="ECO:0000313" key="1">
    <source>
        <dbReference type="EMBL" id="MDS1116641.1"/>
    </source>
</evidence>
<protein>
    <submittedName>
        <fullName evidence="1">Uncharacterized protein</fullName>
    </submittedName>
</protein>
<keyword evidence="2" id="KW-1185">Reference proteome</keyword>
<evidence type="ECO:0000313" key="2">
    <source>
        <dbReference type="Proteomes" id="UP001265083"/>
    </source>
</evidence>